<sequence length="225" mass="24818">MIFTDNHLDAGRCVWWQRLCGRGRGGWALEEGGVGSLYDQYFPPLHPNCAQSLTDLLLRQESQLRESAGILKEILSETKGSLATEASCSGTFRKFGGTCLYLAKDVKKTWDAARTFCQDLGGDLAVFRDANALAEAIGYAKALGIHRNNNVWVGGTDRTAEGKWEWVSGEDMPRGTPFWGIYNNVRQPNTGRGENCALLHGKDDFMMHDAPCGWTGIPLCQTKPT</sequence>
<dbReference type="PANTHER" id="PTHR45710:SF26">
    <property type="entry name" value="RH26557P"/>
    <property type="match status" value="1"/>
</dbReference>
<evidence type="ECO:0000259" key="1">
    <source>
        <dbReference type="PROSITE" id="PS50041"/>
    </source>
</evidence>
<comment type="caution">
    <text evidence="2">The sequence shown here is derived from an EMBL/GenBank/DDBJ whole genome shotgun (WGS) entry which is preliminary data.</text>
</comment>
<proteinExistence type="predicted"/>
<dbReference type="InterPro" id="IPR050828">
    <property type="entry name" value="C-type_lectin/matrix_domain"/>
</dbReference>
<protein>
    <submittedName>
        <fullName evidence="2">C-type lectin 3</fullName>
    </submittedName>
</protein>
<reference evidence="2 3" key="1">
    <citation type="submission" date="2018-04" db="EMBL/GenBank/DDBJ databases">
        <authorList>
            <person name="Zhang X."/>
            <person name="Yuan J."/>
            <person name="Li F."/>
            <person name="Xiang J."/>
        </authorList>
    </citation>
    <scope>NUCLEOTIDE SEQUENCE [LARGE SCALE GENOMIC DNA]</scope>
    <source>
        <tissue evidence="2">Muscle</tissue>
    </source>
</reference>
<dbReference type="Proteomes" id="UP000283509">
    <property type="component" value="Unassembled WGS sequence"/>
</dbReference>
<accession>A0A3R7MQU0</accession>
<keyword evidence="2" id="KW-0430">Lectin</keyword>
<dbReference type="InterPro" id="IPR001304">
    <property type="entry name" value="C-type_lectin-like"/>
</dbReference>
<dbReference type="SUPFAM" id="SSF56436">
    <property type="entry name" value="C-type lectin-like"/>
    <property type="match status" value="1"/>
</dbReference>
<reference evidence="2 3" key="2">
    <citation type="submission" date="2019-01" db="EMBL/GenBank/DDBJ databases">
        <title>The decoding of complex shrimp genome reveals the adaptation for benthos swimmer, frequently molting mechanism and breeding impact on genome.</title>
        <authorList>
            <person name="Sun Y."/>
            <person name="Gao Y."/>
            <person name="Yu Y."/>
        </authorList>
    </citation>
    <scope>NUCLEOTIDE SEQUENCE [LARGE SCALE GENOMIC DNA]</scope>
    <source>
        <tissue evidence="2">Muscle</tissue>
    </source>
</reference>
<keyword evidence="3" id="KW-1185">Reference proteome</keyword>
<dbReference type="Pfam" id="PF00059">
    <property type="entry name" value="Lectin_C"/>
    <property type="match status" value="1"/>
</dbReference>
<organism evidence="2 3">
    <name type="scientific">Penaeus vannamei</name>
    <name type="common">Whiteleg shrimp</name>
    <name type="synonym">Litopenaeus vannamei</name>
    <dbReference type="NCBI Taxonomy" id="6689"/>
    <lineage>
        <taxon>Eukaryota</taxon>
        <taxon>Metazoa</taxon>
        <taxon>Ecdysozoa</taxon>
        <taxon>Arthropoda</taxon>
        <taxon>Crustacea</taxon>
        <taxon>Multicrustacea</taxon>
        <taxon>Malacostraca</taxon>
        <taxon>Eumalacostraca</taxon>
        <taxon>Eucarida</taxon>
        <taxon>Decapoda</taxon>
        <taxon>Dendrobranchiata</taxon>
        <taxon>Penaeoidea</taxon>
        <taxon>Penaeidae</taxon>
        <taxon>Penaeus</taxon>
    </lineage>
</organism>
<dbReference type="PROSITE" id="PS50041">
    <property type="entry name" value="C_TYPE_LECTIN_2"/>
    <property type="match status" value="1"/>
</dbReference>
<dbReference type="Gene3D" id="3.10.100.10">
    <property type="entry name" value="Mannose-Binding Protein A, subunit A"/>
    <property type="match status" value="1"/>
</dbReference>
<dbReference type="EMBL" id="QCYY01002787">
    <property type="protein sequence ID" value="ROT67611.1"/>
    <property type="molecule type" value="Genomic_DNA"/>
</dbReference>
<dbReference type="AlphaFoldDB" id="A0A3R7MQU0"/>
<dbReference type="PANTHER" id="PTHR45710">
    <property type="entry name" value="C-TYPE LECTIN DOMAIN-CONTAINING PROTEIN 180"/>
    <property type="match status" value="1"/>
</dbReference>
<name>A0A3R7MQU0_PENVA</name>
<evidence type="ECO:0000313" key="3">
    <source>
        <dbReference type="Proteomes" id="UP000283509"/>
    </source>
</evidence>
<evidence type="ECO:0000313" key="2">
    <source>
        <dbReference type="EMBL" id="ROT67611.1"/>
    </source>
</evidence>
<gene>
    <name evidence="2" type="ORF">C7M84_014287</name>
</gene>
<feature type="domain" description="C-type lectin" evidence="1">
    <location>
        <begin position="95"/>
        <end position="221"/>
    </location>
</feature>
<dbReference type="InterPro" id="IPR016187">
    <property type="entry name" value="CTDL_fold"/>
</dbReference>
<dbReference type="CDD" id="cd00037">
    <property type="entry name" value="CLECT"/>
    <property type="match status" value="1"/>
</dbReference>
<dbReference type="OrthoDB" id="6353713at2759"/>
<dbReference type="GO" id="GO:0030246">
    <property type="term" value="F:carbohydrate binding"/>
    <property type="evidence" value="ECO:0007669"/>
    <property type="project" value="UniProtKB-KW"/>
</dbReference>
<dbReference type="SMART" id="SM00034">
    <property type="entry name" value="CLECT"/>
    <property type="match status" value="1"/>
</dbReference>
<dbReference type="InterPro" id="IPR016186">
    <property type="entry name" value="C-type_lectin-like/link_sf"/>
</dbReference>